<evidence type="ECO:0000313" key="6">
    <source>
        <dbReference type="Proteomes" id="UP000240418"/>
    </source>
</evidence>
<dbReference type="Pfam" id="PF13365">
    <property type="entry name" value="Trypsin_2"/>
    <property type="match status" value="1"/>
</dbReference>
<dbReference type="PANTHER" id="PTHR33607">
    <property type="entry name" value="ENDONUCLEASE-1"/>
    <property type="match status" value="1"/>
</dbReference>
<protein>
    <submittedName>
        <fullName evidence="5">Trypsin-like peptidase</fullName>
    </submittedName>
</protein>
<dbReference type="Pfam" id="PF04231">
    <property type="entry name" value="Endonuclease_1"/>
    <property type="match status" value="1"/>
</dbReference>
<dbReference type="AlphaFoldDB" id="A0A2P8FBR5"/>
<gene>
    <name evidence="5" type="ORF">CLV88_10777</name>
</gene>
<evidence type="ECO:0000256" key="4">
    <source>
        <dbReference type="SAM" id="MobiDB-lite"/>
    </source>
</evidence>
<evidence type="ECO:0000256" key="2">
    <source>
        <dbReference type="ARBA" id="ARBA00022722"/>
    </source>
</evidence>
<dbReference type="InterPro" id="IPR007346">
    <property type="entry name" value="Endonuclease-I"/>
</dbReference>
<sequence>MMDQSEINREAETRLSARSKERARHETQIEAMHAGKAFDWSDLEDVQRLATRARRLGLDREATALLHDPQNKAVGNRIFEKIIDANNLLDTHYLSEGARMSRAIGRVVLPVTGGNRLGTGFMVSPRILMTNNHVLQSELQAGNATIEFDFLKAEDGTTGPVERYRFEPAALFITNVALDFTLVAVEPVNADGTQVGNRGWVPLIGPSGKAVVGERVSILQHPNGEPQKVVLHDNKVTDVNGPFLHYRADTMGGSSGSPVFSINWDLAALHHAAVGTANEGIRISATVAFLREHFAQEAADPTQLLQEVLSSSPAPVAAAGGSDVGGAPTHHANARDDAQPVMNPDGTASWTIPLNITLGIGGLGAAHTPSVAPSPAAPATPPAIVDTGPVDDPDLQAALAAFEATEGQVYYSQVTDDKDRSAYYPDLDALNAAQLYDTLSDLLSRTHTTTLSYKAARHQHLYPWIDRREGPKRDLKGIYSNKVFDTLEVIRNEIAMERAREALTSKRMESLEPIDEAFLEELESSHPFNCEHVVPQSWFNKRKQPKTDMHHLFTCEWGCNSFRSNHAYFDFSTEAFRDNCGESGSGKFEPKHGKGAVARATLYFLLRYPGDIADSTKEMPIDRLSTLIDWAKGDKIDRWELHRNAEIFKVQGNRNPLIDFPDLVDKVDFTRGWA</sequence>
<feature type="compositionally biased region" description="Low complexity" evidence="4">
    <location>
        <begin position="315"/>
        <end position="328"/>
    </location>
</feature>
<dbReference type="InterPro" id="IPR009003">
    <property type="entry name" value="Peptidase_S1_PA"/>
</dbReference>
<dbReference type="Proteomes" id="UP000240418">
    <property type="component" value="Unassembled WGS sequence"/>
</dbReference>
<evidence type="ECO:0000256" key="3">
    <source>
        <dbReference type="ARBA" id="ARBA00022801"/>
    </source>
</evidence>
<dbReference type="PANTHER" id="PTHR33607:SF2">
    <property type="entry name" value="ENDONUCLEASE-1"/>
    <property type="match status" value="1"/>
</dbReference>
<dbReference type="EMBL" id="PYGJ01000007">
    <property type="protein sequence ID" value="PSL19134.1"/>
    <property type="molecule type" value="Genomic_DNA"/>
</dbReference>
<evidence type="ECO:0000313" key="5">
    <source>
        <dbReference type="EMBL" id="PSL19134.1"/>
    </source>
</evidence>
<dbReference type="InterPro" id="IPR043504">
    <property type="entry name" value="Peptidase_S1_PA_chymotrypsin"/>
</dbReference>
<dbReference type="InterPro" id="IPR044925">
    <property type="entry name" value="His-Me_finger_sf"/>
</dbReference>
<dbReference type="RefSeq" id="WP_165798886.1">
    <property type="nucleotide sequence ID" value="NZ_PYGJ01000007.1"/>
</dbReference>
<evidence type="ECO:0000256" key="1">
    <source>
        <dbReference type="ARBA" id="ARBA00006429"/>
    </source>
</evidence>
<feature type="region of interest" description="Disordered" evidence="4">
    <location>
        <begin position="315"/>
        <end position="341"/>
    </location>
</feature>
<organism evidence="5 6">
    <name type="scientific">Shimia abyssi</name>
    <dbReference type="NCBI Taxonomy" id="1662395"/>
    <lineage>
        <taxon>Bacteria</taxon>
        <taxon>Pseudomonadati</taxon>
        <taxon>Pseudomonadota</taxon>
        <taxon>Alphaproteobacteria</taxon>
        <taxon>Rhodobacterales</taxon>
        <taxon>Roseobacteraceae</taxon>
    </lineage>
</organism>
<dbReference type="SUPFAM" id="SSF54060">
    <property type="entry name" value="His-Me finger endonucleases"/>
    <property type="match status" value="1"/>
</dbReference>
<name>A0A2P8FBR5_9RHOB</name>
<keyword evidence="2" id="KW-0540">Nuclease</keyword>
<keyword evidence="3" id="KW-0378">Hydrolase</keyword>
<dbReference type="GO" id="GO:0016787">
    <property type="term" value="F:hydrolase activity"/>
    <property type="evidence" value="ECO:0007669"/>
    <property type="project" value="UniProtKB-KW"/>
</dbReference>
<dbReference type="GO" id="GO:0004518">
    <property type="term" value="F:nuclease activity"/>
    <property type="evidence" value="ECO:0007669"/>
    <property type="project" value="UniProtKB-KW"/>
</dbReference>
<proteinExistence type="inferred from homology"/>
<comment type="similarity">
    <text evidence="1">Belongs to the EndA/NucM nuclease family.</text>
</comment>
<comment type="caution">
    <text evidence="5">The sequence shown here is derived from an EMBL/GenBank/DDBJ whole genome shotgun (WGS) entry which is preliminary data.</text>
</comment>
<keyword evidence="6" id="KW-1185">Reference proteome</keyword>
<dbReference type="Gene3D" id="2.40.10.10">
    <property type="entry name" value="Trypsin-like serine proteases"/>
    <property type="match status" value="2"/>
</dbReference>
<feature type="region of interest" description="Disordered" evidence="4">
    <location>
        <begin position="1"/>
        <end position="24"/>
    </location>
</feature>
<reference evidence="5 6" key="1">
    <citation type="submission" date="2018-03" db="EMBL/GenBank/DDBJ databases">
        <title>Genomic Encyclopedia of Archaeal and Bacterial Type Strains, Phase II (KMG-II): from individual species to whole genera.</title>
        <authorList>
            <person name="Goeker M."/>
        </authorList>
    </citation>
    <scope>NUCLEOTIDE SEQUENCE [LARGE SCALE GENOMIC DNA]</scope>
    <source>
        <strain evidence="5 6">DSM 100673</strain>
    </source>
</reference>
<dbReference type="SUPFAM" id="SSF50494">
    <property type="entry name" value="Trypsin-like serine proteases"/>
    <property type="match status" value="1"/>
</dbReference>
<accession>A0A2P8FBR5</accession>